<keyword evidence="2" id="KW-1185">Reference proteome</keyword>
<dbReference type="InterPro" id="IPR027417">
    <property type="entry name" value="P-loop_NTPase"/>
</dbReference>
<reference evidence="1 2" key="1">
    <citation type="submission" date="2024-05" db="EMBL/GenBank/DDBJ databases">
        <title>Halomonas sp. SSM6 16S ribosomal RNA gene Genome sequencing and assembly.</title>
        <authorList>
            <person name="Yook S."/>
        </authorList>
    </citation>
    <scope>NUCLEOTIDE SEQUENCE [LARGE SCALE GENOMIC DNA]</scope>
    <source>
        <strain evidence="1 2">SSM6</strain>
    </source>
</reference>
<keyword evidence="1" id="KW-0067">ATP-binding</keyword>
<gene>
    <name evidence="1" type="ORF">ABE960_00675</name>
</gene>
<evidence type="ECO:0000313" key="1">
    <source>
        <dbReference type="EMBL" id="MEQ6916040.1"/>
    </source>
</evidence>
<protein>
    <submittedName>
        <fullName evidence="1">Helicase RepA family protein</fullName>
    </submittedName>
</protein>
<keyword evidence="1" id="KW-0547">Nucleotide-binding</keyword>
<dbReference type="Gene3D" id="3.40.50.300">
    <property type="entry name" value="P-loop containing nucleotide triphosphate hydrolases"/>
    <property type="match status" value="1"/>
</dbReference>
<dbReference type="Pfam" id="PF13481">
    <property type="entry name" value="AAA_25"/>
    <property type="match status" value="1"/>
</dbReference>
<keyword evidence="1" id="KW-0378">Hydrolase</keyword>
<dbReference type="SUPFAM" id="SSF52540">
    <property type="entry name" value="P-loop containing nucleoside triphosphate hydrolases"/>
    <property type="match status" value="1"/>
</dbReference>
<proteinExistence type="predicted"/>
<keyword evidence="1" id="KW-0347">Helicase</keyword>
<dbReference type="Proteomes" id="UP001442468">
    <property type="component" value="Unassembled WGS sequence"/>
</dbReference>
<dbReference type="GO" id="GO:0004386">
    <property type="term" value="F:helicase activity"/>
    <property type="evidence" value="ECO:0007669"/>
    <property type="project" value="UniProtKB-KW"/>
</dbReference>
<sequence length="345" mass="37311">MTFSFASAGDMLAHLKPIAWLVRGFVEADSLALVFGEPGHGKSFLALDWAASVATGTAWHGHQTRQGAVFVVAGEGHNGIARRLKAWELASNVSLKVAPLFVSYVAASLADRESAIEVLDAVEARAKSTGQAPVLIVVDTLSRNLGTADENSSKDMAAFIRTLDAMRQRWQATVCVVHHSGKDSARGARGSTVLKGAVDAEYRVAKDGAGIVCLEATKMKDADFPKLQAFKLEGVKLPLVDDEGRDVWGAALEAVRDYQPTARGKAGRGKNQTKALAALRSLYHDQRERLEYSGGDPEEAKVNIDDWRDELAGEGFNRRRFSEVKKSLVSAGKVRLVPPYVQLVE</sequence>
<name>A0ABV1NDF3_9GAMM</name>
<accession>A0ABV1NDF3</accession>
<dbReference type="InterPro" id="IPR038724">
    <property type="entry name" value="RepA"/>
</dbReference>
<comment type="caution">
    <text evidence="1">The sequence shown here is derived from an EMBL/GenBank/DDBJ whole genome shotgun (WGS) entry which is preliminary data.</text>
</comment>
<evidence type="ECO:0000313" key="2">
    <source>
        <dbReference type="Proteomes" id="UP001442468"/>
    </source>
</evidence>
<dbReference type="CDD" id="cd01125">
    <property type="entry name" value="RepA_RSF1010_like"/>
    <property type="match status" value="1"/>
</dbReference>
<dbReference type="RefSeq" id="WP_349760292.1">
    <property type="nucleotide sequence ID" value="NZ_JBEGCJ010000001.1"/>
</dbReference>
<dbReference type="EMBL" id="JBEGCJ010000001">
    <property type="protein sequence ID" value="MEQ6916040.1"/>
    <property type="molecule type" value="Genomic_DNA"/>
</dbReference>
<organism evidence="1 2">
    <name type="scientific">Halomonas aquatica</name>
    <dbReference type="NCBI Taxonomy" id="3151123"/>
    <lineage>
        <taxon>Bacteria</taxon>
        <taxon>Pseudomonadati</taxon>
        <taxon>Pseudomonadota</taxon>
        <taxon>Gammaproteobacteria</taxon>
        <taxon>Oceanospirillales</taxon>
        <taxon>Halomonadaceae</taxon>
        <taxon>Halomonas</taxon>
    </lineage>
</organism>